<evidence type="ECO:0000256" key="1">
    <source>
        <dbReference type="ARBA" id="ARBA00004141"/>
    </source>
</evidence>
<keyword evidence="4 6" id="KW-1133">Transmembrane helix</keyword>
<dbReference type="KEGG" id="dov:DSCO28_47310"/>
<evidence type="ECO:0000256" key="3">
    <source>
        <dbReference type="ARBA" id="ARBA00022692"/>
    </source>
</evidence>
<keyword evidence="3 6" id="KW-0812">Transmembrane</keyword>
<feature type="transmembrane region" description="Helical" evidence="6">
    <location>
        <begin position="198"/>
        <end position="216"/>
    </location>
</feature>
<evidence type="ECO:0000256" key="2">
    <source>
        <dbReference type="ARBA" id="ARBA00022448"/>
    </source>
</evidence>
<feature type="transmembrane region" description="Helical" evidence="6">
    <location>
        <begin position="273"/>
        <end position="291"/>
    </location>
</feature>
<evidence type="ECO:0000313" key="8">
    <source>
        <dbReference type="EMBL" id="BBO84165.1"/>
    </source>
</evidence>
<dbReference type="Gene3D" id="1.20.1250.20">
    <property type="entry name" value="MFS general substrate transporter like domains"/>
    <property type="match status" value="1"/>
</dbReference>
<dbReference type="InterPro" id="IPR011701">
    <property type="entry name" value="MFS"/>
</dbReference>
<dbReference type="PRINTS" id="PR01036">
    <property type="entry name" value="TCRTETB"/>
</dbReference>
<feature type="transmembrane region" description="Helical" evidence="6">
    <location>
        <begin position="303"/>
        <end position="321"/>
    </location>
</feature>
<dbReference type="EMBL" id="AP021876">
    <property type="protein sequence ID" value="BBO84165.1"/>
    <property type="molecule type" value="Genomic_DNA"/>
</dbReference>
<evidence type="ECO:0000259" key="7">
    <source>
        <dbReference type="PROSITE" id="PS50850"/>
    </source>
</evidence>
<dbReference type="PROSITE" id="PS00216">
    <property type="entry name" value="SUGAR_TRANSPORT_1"/>
    <property type="match status" value="1"/>
</dbReference>
<dbReference type="InterPro" id="IPR005829">
    <property type="entry name" value="Sugar_transporter_CS"/>
</dbReference>
<dbReference type="PANTHER" id="PTHR42718:SF9">
    <property type="entry name" value="MAJOR FACILITATOR SUPERFAMILY MULTIDRUG TRANSPORTER MFSC"/>
    <property type="match status" value="1"/>
</dbReference>
<evidence type="ECO:0000256" key="5">
    <source>
        <dbReference type="ARBA" id="ARBA00023136"/>
    </source>
</evidence>
<dbReference type="InterPro" id="IPR036259">
    <property type="entry name" value="MFS_trans_sf"/>
</dbReference>
<evidence type="ECO:0000256" key="4">
    <source>
        <dbReference type="ARBA" id="ARBA00022989"/>
    </source>
</evidence>
<gene>
    <name evidence="8" type="ORF">DSCO28_47310</name>
</gene>
<dbReference type="InterPro" id="IPR020846">
    <property type="entry name" value="MFS_dom"/>
</dbReference>
<comment type="subcellular location">
    <subcellularLocation>
        <location evidence="1">Membrane</location>
        <topology evidence="1">Multi-pass membrane protein</topology>
    </subcellularLocation>
</comment>
<dbReference type="Gene3D" id="1.20.1720.10">
    <property type="entry name" value="Multidrug resistance protein D"/>
    <property type="match status" value="1"/>
</dbReference>
<evidence type="ECO:0000256" key="6">
    <source>
        <dbReference type="SAM" id="Phobius"/>
    </source>
</evidence>
<dbReference type="CDD" id="cd17321">
    <property type="entry name" value="MFS_MMR_MDR_like"/>
    <property type="match status" value="1"/>
</dbReference>
<feature type="transmembrane region" description="Helical" evidence="6">
    <location>
        <begin position="78"/>
        <end position="100"/>
    </location>
</feature>
<feature type="transmembrane region" description="Helical" evidence="6">
    <location>
        <begin position="327"/>
        <end position="344"/>
    </location>
</feature>
<evidence type="ECO:0000313" key="9">
    <source>
        <dbReference type="Proteomes" id="UP000425960"/>
    </source>
</evidence>
<dbReference type="Proteomes" id="UP000425960">
    <property type="component" value="Chromosome"/>
</dbReference>
<organism evidence="8 9">
    <name type="scientific">Desulfosarcina ovata subsp. sediminis</name>
    <dbReference type="NCBI Taxonomy" id="885957"/>
    <lineage>
        <taxon>Bacteria</taxon>
        <taxon>Pseudomonadati</taxon>
        <taxon>Thermodesulfobacteriota</taxon>
        <taxon>Desulfobacteria</taxon>
        <taxon>Desulfobacterales</taxon>
        <taxon>Desulfosarcinaceae</taxon>
        <taxon>Desulfosarcina</taxon>
    </lineage>
</organism>
<feature type="transmembrane region" description="Helical" evidence="6">
    <location>
        <begin position="20"/>
        <end position="41"/>
    </location>
</feature>
<reference evidence="8 9" key="1">
    <citation type="submission" date="2019-11" db="EMBL/GenBank/DDBJ databases">
        <title>Comparative genomics of hydrocarbon-degrading Desulfosarcina strains.</title>
        <authorList>
            <person name="Watanabe M."/>
            <person name="Kojima H."/>
            <person name="Fukui M."/>
        </authorList>
    </citation>
    <scope>NUCLEOTIDE SEQUENCE [LARGE SCALE GENOMIC DNA]</scope>
    <source>
        <strain evidence="8 9">28bB2T</strain>
    </source>
</reference>
<keyword evidence="5 6" id="KW-0472">Membrane</keyword>
<feature type="transmembrane region" description="Helical" evidence="6">
    <location>
        <begin position="377"/>
        <end position="396"/>
    </location>
</feature>
<feature type="domain" description="Major facilitator superfamily (MFS) profile" evidence="7">
    <location>
        <begin position="1"/>
        <end position="434"/>
    </location>
</feature>
<feature type="transmembrane region" description="Helical" evidence="6">
    <location>
        <begin position="173"/>
        <end position="192"/>
    </location>
</feature>
<feature type="transmembrane region" description="Helical" evidence="6">
    <location>
        <begin position="237"/>
        <end position="261"/>
    </location>
</feature>
<feature type="transmembrane region" description="Helical" evidence="6">
    <location>
        <begin position="112"/>
        <end position="133"/>
    </location>
</feature>
<dbReference type="GO" id="GO:0022857">
    <property type="term" value="F:transmembrane transporter activity"/>
    <property type="evidence" value="ECO:0007669"/>
    <property type="project" value="InterPro"/>
</dbReference>
<sequence length="438" mass="46685">MISSVNVALPAIQQDMAMNAVQLSWVATSYLLAMAVGLVPAGKIADIYGRKKIFSTGLLIYTAGSTAAAFAGTTAGFIFLRVVQGLGAGMFVTTGMAILTSIFPPQKRGRAIGLYVSAVYVGLSVGPFLGGFLTQQLGWRSIFAVMLPLGLGSITMTRAFLKGEWADARDQRLDIIGCLIYAAAILALVYGASLLPSATGSGLAFAGLLGLMLFFLQQKRATDPVFEVSLFLNNRTFTFSSLAALLNYAATFALTFMMSLYLQYIKGMPPQTAGTVLMAQPVIMAIFSPIAGRLSDRIQPRLLATWGMVVTVAGMLVFTQLHTRSAIGGIIGNLVLLGFGFGLFSSPNMSAIMGAVEKKDYGIASGTVATMRLMGQMTSMAIATVVLTLLVGHRTIEPQNYDRFLACVRTVFTISAGLCTIGIFFSMFRGRLRHPQGE</sequence>
<feature type="transmembrane region" description="Helical" evidence="6">
    <location>
        <begin position="53"/>
        <end position="72"/>
    </location>
</feature>
<dbReference type="PANTHER" id="PTHR42718">
    <property type="entry name" value="MAJOR FACILITATOR SUPERFAMILY MULTIDRUG TRANSPORTER MFSC"/>
    <property type="match status" value="1"/>
</dbReference>
<name>A0A5K7ZV87_9BACT</name>
<proteinExistence type="predicted"/>
<protein>
    <submittedName>
        <fullName evidence="8">MFS transporter</fullName>
    </submittedName>
</protein>
<dbReference type="PROSITE" id="PS50850">
    <property type="entry name" value="MFS"/>
    <property type="match status" value="1"/>
</dbReference>
<dbReference type="AlphaFoldDB" id="A0A5K7ZV87"/>
<dbReference type="Pfam" id="PF07690">
    <property type="entry name" value="MFS_1"/>
    <property type="match status" value="2"/>
</dbReference>
<dbReference type="SUPFAM" id="SSF103473">
    <property type="entry name" value="MFS general substrate transporter"/>
    <property type="match status" value="1"/>
</dbReference>
<keyword evidence="2" id="KW-0813">Transport</keyword>
<feature type="transmembrane region" description="Helical" evidence="6">
    <location>
        <begin position="139"/>
        <end position="161"/>
    </location>
</feature>
<dbReference type="GO" id="GO:0016020">
    <property type="term" value="C:membrane"/>
    <property type="evidence" value="ECO:0007669"/>
    <property type="project" value="UniProtKB-SubCell"/>
</dbReference>
<dbReference type="FunFam" id="1.20.1250.20:FF:000503">
    <property type="entry name" value="Drug resistance transporter, EmrB/QacA subfamily"/>
    <property type="match status" value="1"/>
</dbReference>
<feature type="transmembrane region" description="Helical" evidence="6">
    <location>
        <begin position="408"/>
        <end position="428"/>
    </location>
</feature>
<accession>A0A5K7ZV87</accession>